<evidence type="ECO:0000313" key="2">
    <source>
        <dbReference type="Proteomes" id="UP001501469"/>
    </source>
</evidence>
<evidence type="ECO:0008006" key="3">
    <source>
        <dbReference type="Google" id="ProtNLM"/>
    </source>
</evidence>
<reference evidence="2" key="1">
    <citation type="journal article" date="2019" name="Int. J. Syst. Evol. Microbiol.">
        <title>The Global Catalogue of Microorganisms (GCM) 10K type strain sequencing project: providing services to taxonomists for standard genome sequencing and annotation.</title>
        <authorList>
            <consortium name="The Broad Institute Genomics Platform"/>
            <consortium name="The Broad Institute Genome Sequencing Center for Infectious Disease"/>
            <person name="Wu L."/>
            <person name="Ma J."/>
        </authorList>
    </citation>
    <scope>NUCLEOTIDE SEQUENCE [LARGE SCALE GENOMIC DNA]</scope>
    <source>
        <strain evidence="2">JCM 17225</strain>
    </source>
</reference>
<proteinExistence type="predicted"/>
<keyword evidence="2" id="KW-1185">Reference proteome</keyword>
<dbReference type="Proteomes" id="UP001501469">
    <property type="component" value="Unassembled WGS sequence"/>
</dbReference>
<organism evidence="1 2">
    <name type="scientific">Hymenobacter glaciei</name>
    <dbReference type="NCBI Taxonomy" id="877209"/>
    <lineage>
        <taxon>Bacteria</taxon>
        <taxon>Pseudomonadati</taxon>
        <taxon>Bacteroidota</taxon>
        <taxon>Cytophagia</taxon>
        <taxon>Cytophagales</taxon>
        <taxon>Hymenobacteraceae</taxon>
        <taxon>Hymenobacter</taxon>
    </lineage>
</organism>
<accession>A0ABP7TN76</accession>
<comment type="caution">
    <text evidence="1">The sequence shown here is derived from an EMBL/GenBank/DDBJ whole genome shotgun (WGS) entry which is preliminary data.</text>
</comment>
<sequence>MLSCNEQSTSEKQVDVPALTLKSVAEATPQSTVNSNDAARTKRLALEKKYNIDSGALINISDIAGKSLAGVEKKLGKPDNVEKARPSGTPCTNGECKKAFFQGGHYEVLFINGKADWITINNVSGFDLNSGSIKLLGLPSVQPAFTSSSVVRWTNIKGIKEISFFNNGSDKIDYIYIKVKTK</sequence>
<dbReference type="RefSeq" id="WP_345051307.1">
    <property type="nucleotide sequence ID" value="NZ_BAABDK010000010.1"/>
</dbReference>
<dbReference type="EMBL" id="BAABDK010000010">
    <property type="protein sequence ID" value="GAA4028758.1"/>
    <property type="molecule type" value="Genomic_DNA"/>
</dbReference>
<protein>
    <recommendedName>
        <fullName evidence="3">Lipoprotein</fullName>
    </recommendedName>
</protein>
<gene>
    <name evidence="1" type="ORF">GCM10022409_11070</name>
</gene>
<evidence type="ECO:0000313" key="1">
    <source>
        <dbReference type="EMBL" id="GAA4028758.1"/>
    </source>
</evidence>
<name>A0ABP7TN76_9BACT</name>